<dbReference type="PANTHER" id="PTHR43357:SF4">
    <property type="entry name" value="INNER MEMBRANE ABC TRANSPORTER PERMEASE PROTEIN YDCV"/>
    <property type="match status" value="1"/>
</dbReference>
<proteinExistence type="inferred from homology"/>
<dbReference type="eggNOG" id="COG1177">
    <property type="taxonomic scope" value="Bacteria"/>
</dbReference>
<accession>A0A1K1W564</accession>
<dbReference type="Gene3D" id="1.10.3720.10">
    <property type="entry name" value="MetI-like"/>
    <property type="match status" value="1"/>
</dbReference>
<organism evidence="9 10">
    <name type="scientific">Paracoccus pantotrophus</name>
    <name type="common">Thiosphaera pantotropha</name>
    <dbReference type="NCBI Taxonomy" id="82367"/>
    <lineage>
        <taxon>Bacteria</taxon>
        <taxon>Pseudomonadati</taxon>
        <taxon>Pseudomonadota</taxon>
        <taxon>Alphaproteobacteria</taxon>
        <taxon>Rhodobacterales</taxon>
        <taxon>Paracoccaceae</taxon>
        <taxon>Paracoccus</taxon>
    </lineage>
</organism>
<evidence type="ECO:0000313" key="10">
    <source>
        <dbReference type="Proteomes" id="UP000509322"/>
    </source>
</evidence>
<evidence type="ECO:0000256" key="6">
    <source>
        <dbReference type="ARBA" id="ARBA00022989"/>
    </source>
</evidence>
<name>A0A1K1W564_PARPN</name>
<evidence type="ECO:0000256" key="5">
    <source>
        <dbReference type="ARBA" id="ARBA00022692"/>
    </source>
</evidence>
<geneLocation type="plasmid" evidence="9 10">
    <name>unnamed1</name>
</geneLocation>
<feature type="transmembrane region" description="Helical" evidence="8">
    <location>
        <begin position="102"/>
        <end position="124"/>
    </location>
</feature>
<comment type="similarity">
    <text evidence="8">Belongs to the binding-protein-dependent transport system permease family.</text>
</comment>
<dbReference type="InterPro" id="IPR035906">
    <property type="entry name" value="MetI-like_sf"/>
</dbReference>
<evidence type="ECO:0000256" key="1">
    <source>
        <dbReference type="ARBA" id="ARBA00004429"/>
    </source>
</evidence>
<keyword evidence="9" id="KW-0614">Plasmid</keyword>
<feature type="transmembrane region" description="Helical" evidence="8">
    <location>
        <begin position="130"/>
        <end position="148"/>
    </location>
</feature>
<dbReference type="Pfam" id="PF00528">
    <property type="entry name" value="BPD_transp_1"/>
    <property type="match status" value="1"/>
</dbReference>
<dbReference type="Proteomes" id="UP000509322">
    <property type="component" value="Plasmid unnamed1"/>
</dbReference>
<dbReference type="SUPFAM" id="SSF161098">
    <property type="entry name" value="MetI-like"/>
    <property type="match status" value="1"/>
</dbReference>
<reference evidence="9 10" key="1">
    <citation type="submission" date="2020-07" db="EMBL/GenBank/DDBJ databases">
        <title>The complete genome of Paracoccus pantotrophus ACCC 10489.</title>
        <authorList>
            <person name="Si Y."/>
        </authorList>
    </citation>
    <scope>NUCLEOTIDE SEQUENCE [LARGE SCALE GENOMIC DNA]</scope>
    <source>
        <strain evidence="9 10">ACCC10489</strain>
        <plasmid evidence="9 10">unnamed1</plasmid>
    </source>
</reference>
<dbReference type="InterPro" id="IPR000515">
    <property type="entry name" value="MetI-like"/>
</dbReference>
<keyword evidence="4" id="KW-0997">Cell inner membrane</keyword>
<keyword evidence="5 8" id="KW-0812">Transmembrane</keyword>
<dbReference type="AlphaFoldDB" id="A0A1K1W564"/>
<feature type="transmembrane region" description="Helical" evidence="8">
    <location>
        <begin position="68"/>
        <end position="90"/>
    </location>
</feature>
<dbReference type="EMBL" id="CP058691">
    <property type="protein sequence ID" value="QLH16745.1"/>
    <property type="molecule type" value="Genomic_DNA"/>
</dbReference>
<dbReference type="PROSITE" id="PS50928">
    <property type="entry name" value="ABC_TM1"/>
    <property type="match status" value="1"/>
</dbReference>
<keyword evidence="6 8" id="KW-1133">Transmembrane helix</keyword>
<sequence>MSDMKPTLPISIVALLVVAFLQVPVLVVVLTSFSETSYLTIPPQGWTLKWFAEVLSDPVYIRAIRNSLILAVSSTLLSLVLGVAAAYALFRKAIPGSEAITALLMAPLIVPSVVIGVAMLQYVTLVGLRGSFLVLIVAHVVITVPYILRSALASLSGLDVSVEEAARVLGADGFTAFRLVTLPLIKPGLVAGALFAFVTSMENVPVTIFLASARQTTLPILIFSSVEMGVNPGVAAISTLLIVATVIVLLLAERWTGFHKFV</sequence>
<dbReference type="RefSeq" id="WP_024843810.1">
    <property type="nucleotide sequence ID" value="NZ_CP058691.1"/>
</dbReference>
<evidence type="ECO:0000313" key="9">
    <source>
        <dbReference type="EMBL" id="QLH16745.1"/>
    </source>
</evidence>
<dbReference type="CDD" id="cd06261">
    <property type="entry name" value="TM_PBP2"/>
    <property type="match status" value="1"/>
</dbReference>
<gene>
    <name evidence="9" type="ORF">HYQ43_21250</name>
</gene>
<evidence type="ECO:0000256" key="8">
    <source>
        <dbReference type="RuleBase" id="RU363032"/>
    </source>
</evidence>
<feature type="transmembrane region" description="Helical" evidence="8">
    <location>
        <begin position="12"/>
        <end position="33"/>
    </location>
</feature>
<protein>
    <submittedName>
        <fullName evidence="9">ABC transporter permease</fullName>
    </submittedName>
</protein>
<evidence type="ECO:0000256" key="3">
    <source>
        <dbReference type="ARBA" id="ARBA00022475"/>
    </source>
</evidence>
<comment type="subcellular location">
    <subcellularLocation>
        <location evidence="1">Cell inner membrane</location>
        <topology evidence="1">Multi-pass membrane protein</topology>
    </subcellularLocation>
    <subcellularLocation>
        <location evidence="8">Cell membrane</location>
        <topology evidence="8">Multi-pass membrane protein</topology>
    </subcellularLocation>
</comment>
<feature type="transmembrane region" description="Helical" evidence="8">
    <location>
        <begin position="233"/>
        <end position="252"/>
    </location>
</feature>
<dbReference type="PANTHER" id="PTHR43357">
    <property type="entry name" value="INNER MEMBRANE ABC TRANSPORTER PERMEASE PROTEIN YDCV"/>
    <property type="match status" value="1"/>
</dbReference>
<evidence type="ECO:0000256" key="4">
    <source>
        <dbReference type="ARBA" id="ARBA00022519"/>
    </source>
</evidence>
<keyword evidence="2 8" id="KW-0813">Transport</keyword>
<dbReference type="GO" id="GO:0005886">
    <property type="term" value="C:plasma membrane"/>
    <property type="evidence" value="ECO:0007669"/>
    <property type="project" value="UniProtKB-SubCell"/>
</dbReference>
<keyword evidence="3" id="KW-1003">Cell membrane</keyword>
<evidence type="ECO:0000256" key="2">
    <source>
        <dbReference type="ARBA" id="ARBA00022448"/>
    </source>
</evidence>
<feature type="transmembrane region" description="Helical" evidence="8">
    <location>
        <begin position="188"/>
        <end position="213"/>
    </location>
</feature>
<evidence type="ECO:0000256" key="7">
    <source>
        <dbReference type="ARBA" id="ARBA00023136"/>
    </source>
</evidence>
<dbReference type="GO" id="GO:0055085">
    <property type="term" value="P:transmembrane transport"/>
    <property type="evidence" value="ECO:0007669"/>
    <property type="project" value="InterPro"/>
</dbReference>
<keyword evidence="7 8" id="KW-0472">Membrane</keyword>